<keyword evidence="1" id="KW-0175">Coiled coil</keyword>
<sequence length="172" mass="18996">MDRELDSTSIAVAREVTAASDEDLASRRVRKPSAKVRLNQTHQDTTEDAVERATETTSNGRRATTTRAATLAKERAKPVEEDDKGLLLTMGKQVKELHAAIKIMFDAWKKSETWSKNVEAELRVVTAELQTVKSELQSVKGELQAMKERVEDESAKTNESLEAIAAVAATRS</sequence>
<evidence type="ECO:0000313" key="4">
    <source>
        <dbReference type="Proteomes" id="UP000070054"/>
    </source>
</evidence>
<feature type="compositionally biased region" description="Low complexity" evidence="2">
    <location>
        <begin position="55"/>
        <end position="71"/>
    </location>
</feature>
<dbReference type="AlphaFoldDB" id="A0A135TM46"/>
<accession>A0A135TM46</accession>
<gene>
    <name evidence="3" type="ORF">CNYM01_14372</name>
</gene>
<feature type="non-terminal residue" evidence="3">
    <location>
        <position position="172"/>
    </location>
</feature>
<organism evidence="3 4">
    <name type="scientific">Colletotrichum nymphaeae SA-01</name>
    <dbReference type="NCBI Taxonomy" id="1460502"/>
    <lineage>
        <taxon>Eukaryota</taxon>
        <taxon>Fungi</taxon>
        <taxon>Dikarya</taxon>
        <taxon>Ascomycota</taxon>
        <taxon>Pezizomycotina</taxon>
        <taxon>Sordariomycetes</taxon>
        <taxon>Hypocreomycetidae</taxon>
        <taxon>Glomerellales</taxon>
        <taxon>Glomerellaceae</taxon>
        <taxon>Colletotrichum</taxon>
        <taxon>Colletotrichum acutatum species complex</taxon>
    </lineage>
</organism>
<comment type="caution">
    <text evidence="3">The sequence shown here is derived from an EMBL/GenBank/DDBJ whole genome shotgun (WGS) entry which is preliminary data.</text>
</comment>
<dbReference type="Proteomes" id="UP000070054">
    <property type="component" value="Unassembled WGS sequence"/>
</dbReference>
<name>A0A135TM46_9PEZI</name>
<feature type="coiled-coil region" evidence="1">
    <location>
        <begin position="115"/>
        <end position="156"/>
    </location>
</feature>
<keyword evidence="4" id="KW-1185">Reference proteome</keyword>
<evidence type="ECO:0000313" key="3">
    <source>
        <dbReference type="EMBL" id="KXH49215.1"/>
    </source>
</evidence>
<proteinExistence type="predicted"/>
<dbReference type="Gene3D" id="1.10.287.540">
    <property type="entry name" value="Helix hairpin bin"/>
    <property type="match status" value="1"/>
</dbReference>
<protein>
    <submittedName>
        <fullName evidence="3">Uncharacterized protein</fullName>
    </submittedName>
</protein>
<dbReference type="OrthoDB" id="4847247at2759"/>
<reference evidence="3 4" key="1">
    <citation type="submission" date="2014-02" db="EMBL/GenBank/DDBJ databases">
        <title>The genome sequence of Colletotrichum nymphaeae SA-01.</title>
        <authorList>
            <person name="Baroncelli R."/>
            <person name="Thon M.R."/>
        </authorList>
    </citation>
    <scope>NUCLEOTIDE SEQUENCE [LARGE SCALE GENOMIC DNA]</scope>
    <source>
        <strain evidence="3 4">SA-01</strain>
    </source>
</reference>
<feature type="region of interest" description="Disordered" evidence="2">
    <location>
        <begin position="21"/>
        <end position="80"/>
    </location>
</feature>
<dbReference type="EMBL" id="JEMN01001077">
    <property type="protein sequence ID" value="KXH49215.1"/>
    <property type="molecule type" value="Genomic_DNA"/>
</dbReference>
<evidence type="ECO:0000256" key="1">
    <source>
        <dbReference type="SAM" id="Coils"/>
    </source>
</evidence>
<evidence type="ECO:0000256" key="2">
    <source>
        <dbReference type="SAM" id="MobiDB-lite"/>
    </source>
</evidence>